<sequence length="326" mass="35924">MAARRLAQAEGWVYQWPGFYAEASFEGDTAWLQLGPGRVMLRLWVDGVALPDCVAPAPGLHRLQGLTPGRHRLRMEVLGEYRDGPRLFGGLWLPAGARAWAPAPRARQIECIGDSHTVGYGNTADQLVCSDEEVWRHTDPTLAYGPQLAAHYDADYRLTAISGRGVVRNHDGHAAPTLPEVWGHALADPTSARDDSSHAWRPQVLVVALGTNDFSTPLRPGERWPSRAALQADFRQRYAALLAALRERHPQAVQVVWANEHFDGEIQAQAQAVVQQRRAAGDERVHFLPIRGLAMSGCRWHPSGADHRVVAARLVQLLDAVDGVWG</sequence>
<dbReference type="Pfam" id="PF13472">
    <property type="entry name" value="Lipase_GDSL_2"/>
    <property type="match status" value="1"/>
</dbReference>
<dbReference type="Proteomes" id="UP000249633">
    <property type="component" value="Unassembled WGS sequence"/>
</dbReference>
<evidence type="ECO:0000313" key="3">
    <source>
        <dbReference type="EMBL" id="PZP33349.1"/>
    </source>
</evidence>
<dbReference type="InterPro" id="IPR036514">
    <property type="entry name" value="SGNH_hydro_sf"/>
</dbReference>
<dbReference type="InterPro" id="IPR013830">
    <property type="entry name" value="SGNH_hydro"/>
</dbReference>
<protein>
    <submittedName>
        <fullName evidence="3">Uncharacterized protein</fullName>
    </submittedName>
</protein>
<dbReference type="InterPro" id="IPR037461">
    <property type="entry name" value="CtCE2-like_dom"/>
</dbReference>
<dbReference type="EMBL" id="QFOD01000006">
    <property type="protein sequence ID" value="PZP33349.1"/>
    <property type="molecule type" value="Genomic_DNA"/>
</dbReference>
<dbReference type="PANTHER" id="PTHR37834">
    <property type="entry name" value="GDSL-LIKE LIPASE/ACYLHYDROLASE DOMAIN PROTEIN (AFU_ORTHOLOGUE AFUA_2G00620)"/>
    <property type="match status" value="1"/>
</dbReference>
<dbReference type="Gene3D" id="3.40.50.1110">
    <property type="entry name" value="SGNH hydrolase"/>
    <property type="match status" value="1"/>
</dbReference>
<name>A0A2W5FUV1_9BURK</name>
<dbReference type="AlphaFoldDB" id="A0A2W5FUV1"/>
<dbReference type="SUPFAM" id="SSF52266">
    <property type="entry name" value="SGNH hydrolase"/>
    <property type="match status" value="1"/>
</dbReference>
<dbReference type="GO" id="GO:0052689">
    <property type="term" value="F:carboxylic ester hydrolase activity"/>
    <property type="evidence" value="ECO:0007669"/>
    <property type="project" value="InterPro"/>
</dbReference>
<evidence type="ECO:0000259" key="1">
    <source>
        <dbReference type="Pfam" id="PF13472"/>
    </source>
</evidence>
<feature type="domain" description="Carbohydrate esterase 2 N-terminal" evidence="2">
    <location>
        <begin position="8"/>
        <end position="100"/>
    </location>
</feature>
<feature type="domain" description="SGNH hydrolase-type esterase" evidence="1">
    <location>
        <begin position="111"/>
        <end position="304"/>
    </location>
</feature>
<evidence type="ECO:0000259" key="2">
    <source>
        <dbReference type="Pfam" id="PF17996"/>
    </source>
</evidence>
<dbReference type="PANTHER" id="PTHR37834:SF2">
    <property type="entry name" value="ESTERASE, SGNH HYDROLASE-TYPE"/>
    <property type="match status" value="1"/>
</dbReference>
<dbReference type="Gene3D" id="2.60.120.260">
    <property type="entry name" value="Galactose-binding domain-like"/>
    <property type="match status" value="1"/>
</dbReference>
<organism evidence="3 4">
    <name type="scientific">Roseateles depolymerans</name>
    <dbReference type="NCBI Taxonomy" id="76731"/>
    <lineage>
        <taxon>Bacteria</taxon>
        <taxon>Pseudomonadati</taxon>
        <taxon>Pseudomonadota</taxon>
        <taxon>Betaproteobacteria</taxon>
        <taxon>Burkholderiales</taxon>
        <taxon>Sphaerotilaceae</taxon>
        <taxon>Roseateles</taxon>
    </lineage>
</organism>
<dbReference type="InterPro" id="IPR040794">
    <property type="entry name" value="CE2_N"/>
</dbReference>
<reference evidence="3 4" key="1">
    <citation type="submission" date="2017-08" db="EMBL/GenBank/DDBJ databases">
        <title>Infants hospitalized years apart are colonized by the same room-sourced microbial strains.</title>
        <authorList>
            <person name="Brooks B."/>
            <person name="Olm M.R."/>
            <person name="Firek B.A."/>
            <person name="Baker R."/>
            <person name="Thomas B.C."/>
            <person name="Morowitz M.J."/>
            <person name="Banfield J.F."/>
        </authorList>
    </citation>
    <scope>NUCLEOTIDE SEQUENCE [LARGE SCALE GENOMIC DNA]</scope>
    <source>
        <strain evidence="3">S2_012_000_R2_81</strain>
    </source>
</reference>
<dbReference type="Pfam" id="PF17996">
    <property type="entry name" value="CE2_N"/>
    <property type="match status" value="1"/>
</dbReference>
<comment type="caution">
    <text evidence="3">The sequence shown here is derived from an EMBL/GenBank/DDBJ whole genome shotgun (WGS) entry which is preliminary data.</text>
</comment>
<accession>A0A2W5FUV1</accession>
<dbReference type="CDD" id="cd01831">
    <property type="entry name" value="Endoglucanase_E_like"/>
    <property type="match status" value="1"/>
</dbReference>
<gene>
    <name evidence="3" type="ORF">DI603_08225</name>
</gene>
<evidence type="ECO:0000313" key="4">
    <source>
        <dbReference type="Proteomes" id="UP000249633"/>
    </source>
</evidence>
<proteinExistence type="predicted"/>
<dbReference type="InterPro" id="IPR052762">
    <property type="entry name" value="PCW_deacetylase/CE"/>
</dbReference>